<feature type="compositionally biased region" description="Polar residues" evidence="1">
    <location>
        <begin position="364"/>
        <end position="373"/>
    </location>
</feature>
<keyword evidence="2" id="KW-1185">Reference proteome</keyword>
<proteinExistence type="predicted"/>
<feature type="compositionally biased region" description="Polar residues" evidence="1">
    <location>
        <begin position="139"/>
        <end position="154"/>
    </location>
</feature>
<feature type="compositionally biased region" description="Basic residues" evidence="1">
    <location>
        <begin position="1"/>
        <end position="14"/>
    </location>
</feature>
<sequence length="429" mass="47041">MMKWRVQAKTHSKQSMRPDAGTDLPEDERNNQIRTSCSLDFLNEIRGQNSDTLSSSVSFNPGGVFDQGGNKLSPVTPPPRHRYISPERRQKAGQSTPSSVASTPTPAKAVFILQKSDSRESVHIDVSIINDGINPHQTLGSNVTSTTTLPSIRSTEVGDDETPADNFKFSRTRSMRGPKGLRISKLFQQGKEQNIGDSTAALTFSSEDEGKGNSDQSESPPPLPPRRHRSRPGTAMSYRSGQKHTDTNSISSEESFPSIPCLATDLHKLRVSGDVVPPMVPPKSPLVTRIEVTGEPVKPTVISTETAHSRSRSEVLCGSSDRRPSPVKKNIRTKSSDNIIRRRNQTKKSDSSDSVDEGIVVSTPPKTRSQSAGRTRKLSEEIECYNVYNVRTGKITTSVQKPTDVNGSTLTKRSDRHQNCKKCIHATKS</sequence>
<dbReference type="Proteomes" id="UP000694867">
    <property type="component" value="Unplaced"/>
</dbReference>
<reference evidence="3" key="1">
    <citation type="submission" date="2025-08" db="UniProtKB">
        <authorList>
            <consortium name="RefSeq"/>
        </authorList>
    </citation>
    <scope>IDENTIFICATION</scope>
</reference>
<evidence type="ECO:0000313" key="2">
    <source>
        <dbReference type="Proteomes" id="UP000694867"/>
    </source>
</evidence>
<feature type="compositionally biased region" description="Low complexity" evidence="1">
    <location>
        <begin position="95"/>
        <end position="104"/>
    </location>
</feature>
<accession>A0AAJ6QTU9</accession>
<feature type="region of interest" description="Disordered" evidence="1">
    <location>
        <begin position="1"/>
        <end position="32"/>
    </location>
</feature>
<feature type="region of interest" description="Disordered" evidence="1">
    <location>
        <begin position="205"/>
        <end position="256"/>
    </location>
</feature>
<feature type="region of interest" description="Disordered" evidence="1">
    <location>
        <begin position="139"/>
        <end position="175"/>
    </location>
</feature>
<dbReference type="KEGG" id="goe:100902272"/>
<dbReference type="GeneID" id="100902272"/>
<dbReference type="AlphaFoldDB" id="A0AAJ6QTU9"/>
<dbReference type="RefSeq" id="XP_003743804.2">
    <property type="nucleotide sequence ID" value="XM_003743756.3"/>
</dbReference>
<name>A0AAJ6QTU9_9ACAR</name>
<organism evidence="2 3">
    <name type="scientific">Galendromus occidentalis</name>
    <name type="common">western predatory mite</name>
    <dbReference type="NCBI Taxonomy" id="34638"/>
    <lineage>
        <taxon>Eukaryota</taxon>
        <taxon>Metazoa</taxon>
        <taxon>Ecdysozoa</taxon>
        <taxon>Arthropoda</taxon>
        <taxon>Chelicerata</taxon>
        <taxon>Arachnida</taxon>
        <taxon>Acari</taxon>
        <taxon>Parasitiformes</taxon>
        <taxon>Mesostigmata</taxon>
        <taxon>Gamasina</taxon>
        <taxon>Phytoseioidea</taxon>
        <taxon>Phytoseiidae</taxon>
        <taxon>Typhlodrominae</taxon>
        <taxon>Galendromus</taxon>
    </lineage>
</organism>
<evidence type="ECO:0000313" key="3">
    <source>
        <dbReference type="RefSeq" id="XP_003743804.2"/>
    </source>
</evidence>
<feature type="compositionally biased region" description="Polar residues" evidence="1">
    <location>
        <begin position="50"/>
        <end position="59"/>
    </location>
</feature>
<feature type="region of interest" description="Disordered" evidence="1">
    <location>
        <begin position="300"/>
        <end position="377"/>
    </location>
</feature>
<evidence type="ECO:0000256" key="1">
    <source>
        <dbReference type="SAM" id="MobiDB-lite"/>
    </source>
</evidence>
<feature type="region of interest" description="Disordered" evidence="1">
    <location>
        <begin position="50"/>
        <end position="104"/>
    </location>
</feature>
<gene>
    <name evidence="3" type="primary">LOC100902272</name>
</gene>
<protein>
    <submittedName>
        <fullName evidence="3">Uncharacterized protein LOC100902272</fullName>
    </submittedName>
</protein>